<feature type="chain" id="PRO_5047243240" evidence="3">
    <location>
        <begin position="30"/>
        <end position="407"/>
    </location>
</feature>
<keyword evidence="2" id="KW-1133">Transmembrane helix</keyword>
<keyword evidence="3" id="KW-0732">Signal</keyword>
<keyword evidence="2" id="KW-0472">Membrane</keyword>
<keyword evidence="5" id="KW-1185">Reference proteome</keyword>
<reference evidence="4 5" key="1">
    <citation type="submission" date="2021-01" db="EMBL/GenBank/DDBJ databases">
        <title>Whole genome shotgun sequence of Actinoplanes durhamensis NBRC 14914.</title>
        <authorList>
            <person name="Komaki H."/>
            <person name="Tamura T."/>
        </authorList>
    </citation>
    <scope>NUCLEOTIDE SEQUENCE [LARGE SCALE GENOMIC DNA]</scope>
    <source>
        <strain evidence="4 5">NBRC 14914</strain>
    </source>
</reference>
<name>A0ABQ3Z338_9ACTN</name>
<evidence type="ECO:0000256" key="1">
    <source>
        <dbReference type="SAM" id="MobiDB-lite"/>
    </source>
</evidence>
<evidence type="ECO:0000256" key="3">
    <source>
        <dbReference type="SAM" id="SignalP"/>
    </source>
</evidence>
<evidence type="ECO:0000313" key="5">
    <source>
        <dbReference type="Proteomes" id="UP000637628"/>
    </source>
</evidence>
<evidence type="ECO:0000313" key="4">
    <source>
        <dbReference type="EMBL" id="GIE04206.1"/>
    </source>
</evidence>
<comment type="caution">
    <text evidence="4">The sequence shown here is derived from an EMBL/GenBank/DDBJ whole genome shotgun (WGS) entry which is preliminary data.</text>
</comment>
<feature type="compositionally biased region" description="Low complexity" evidence="1">
    <location>
        <begin position="343"/>
        <end position="354"/>
    </location>
</feature>
<keyword evidence="2" id="KW-0812">Transmembrane</keyword>
<sequence length="407" mass="40913">MFLRNLGRLGVAAFVAAGAVGLTAAPALAARVAPAQVDLGIDVAGTTLTADFVGKFSTVDVHNFGTTKPAAVVVTFDASALDTSKVKLSGFDGCTTDKGVSTCAVADRDVPGPGQTTKYVVPLLAVAGATGSAGKLTVAVKVAGDAVAANDSRTVDVTISTAHGADLGVVANDVKWQDPNGAFTDDPIPPGKTSIFIPLILNQGDMTATGVRVTIKLPPHTSFTQRVYNGCVSGSGGRTLDCKLPQFPLTPRQNIGEIIDDGNGMFFSFEVLVAADAKGPVMLPGGAITVEALGEAPYEAAIAKRAAVPALPDYIKWATADQLRDVDASDNVDTFGVYAGGQATTSPSASASPSGQGGGQGGGDEDGGGLPVTGPAGIAIGGAGIAVLVVGVSLMVAARRRRVRIEI</sequence>
<dbReference type="RefSeq" id="WP_203730754.1">
    <property type="nucleotide sequence ID" value="NZ_BAAATX010000016.1"/>
</dbReference>
<dbReference type="Proteomes" id="UP000637628">
    <property type="component" value="Unassembled WGS sequence"/>
</dbReference>
<organism evidence="4 5">
    <name type="scientific">Paractinoplanes durhamensis</name>
    <dbReference type="NCBI Taxonomy" id="113563"/>
    <lineage>
        <taxon>Bacteria</taxon>
        <taxon>Bacillati</taxon>
        <taxon>Actinomycetota</taxon>
        <taxon>Actinomycetes</taxon>
        <taxon>Micromonosporales</taxon>
        <taxon>Micromonosporaceae</taxon>
        <taxon>Paractinoplanes</taxon>
    </lineage>
</organism>
<evidence type="ECO:0000256" key="2">
    <source>
        <dbReference type="SAM" id="Phobius"/>
    </source>
</evidence>
<feature type="transmembrane region" description="Helical" evidence="2">
    <location>
        <begin position="376"/>
        <end position="398"/>
    </location>
</feature>
<feature type="region of interest" description="Disordered" evidence="1">
    <location>
        <begin position="343"/>
        <end position="370"/>
    </location>
</feature>
<protein>
    <submittedName>
        <fullName evidence="4">Uncharacterized protein</fullName>
    </submittedName>
</protein>
<feature type="signal peptide" evidence="3">
    <location>
        <begin position="1"/>
        <end position="29"/>
    </location>
</feature>
<gene>
    <name evidence="4" type="ORF">Adu01nite_55560</name>
</gene>
<proteinExistence type="predicted"/>
<accession>A0ABQ3Z338</accession>
<dbReference type="EMBL" id="BOML01000043">
    <property type="protein sequence ID" value="GIE04206.1"/>
    <property type="molecule type" value="Genomic_DNA"/>
</dbReference>